<name>Q6MSF7_MYCMS</name>
<keyword evidence="2" id="KW-0812">Transmembrane</keyword>
<dbReference type="PATRIC" id="fig|272632.4.peg.880"/>
<dbReference type="RefSeq" id="WP_011166978.1">
    <property type="nucleotide sequence ID" value="NC_005364.2"/>
</dbReference>
<reference evidence="4 5" key="1">
    <citation type="journal article" date="2004" name="Genome Res.">
        <title>The genome sequence of Mycoplasma mycoides subsp. mycoides SC type strain PG1T, the causative agent of contagious bovine pleuropneumonia (CBPP).</title>
        <authorList>
            <person name="Westberg J."/>
            <person name="Persson A."/>
            <person name="Holmberg A."/>
            <person name="Goesmann A."/>
            <person name="Lundeberg J."/>
            <person name="Johansson K.-E."/>
            <person name="Pettersson B."/>
            <person name="Uhlen M."/>
        </authorList>
    </citation>
    <scope>NUCLEOTIDE SEQUENCE [LARGE SCALE GENOMIC DNA]</scope>
    <source>
        <strain evidence="4 5">PG1</strain>
    </source>
</reference>
<evidence type="ECO:0000256" key="2">
    <source>
        <dbReference type="SAM" id="Phobius"/>
    </source>
</evidence>
<dbReference type="KEGG" id="mmy:MSC_0818"/>
<feature type="compositionally biased region" description="Basic and acidic residues" evidence="1">
    <location>
        <begin position="329"/>
        <end position="357"/>
    </location>
</feature>
<evidence type="ECO:0000313" key="4">
    <source>
        <dbReference type="EMBL" id="CAE77433.1"/>
    </source>
</evidence>
<keyword evidence="2" id="KW-1133">Transmembrane helix</keyword>
<keyword evidence="3" id="KW-0732">Signal</keyword>
<evidence type="ECO:0000256" key="3">
    <source>
        <dbReference type="SAM" id="SignalP"/>
    </source>
</evidence>
<dbReference type="EMBL" id="BX293980">
    <property type="protein sequence ID" value="CAE77433.1"/>
    <property type="molecule type" value="Genomic_DNA"/>
</dbReference>
<dbReference type="NCBIfam" id="NF033158">
    <property type="entry name" value="Myrrcad"/>
    <property type="match status" value="1"/>
</dbReference>
<keyword evidence="5" id="KW-1185">Reference proteome</keyword>
<sequence>MKKLLTILTTSSAVFLITAGVMLANKETNKSDGLTLNYNNKITKKEHTIRGDVLTDIGYYWDNGQVRIQQIPQWVKTISAQLPELITSLKGAFQARLNPIIWKVEWDTSRITNMNSMFYNTTWFNNSAILKWNTSNVTDMGEMFAYSKKFNQDLSSWNVSKVKNFKKMFYNAKKYNNNDKPLKWNDKLKSAVNMEDMFQGASDFKHSLSDWKLETEVNNKNFRLLEDRHPKWKEKLIKPSSPISSSNSLSSNNINDRSDDNQINRNSSTPTNSNTISTNPSNDLSSNTTNNENISESSMSNNMLEIPINSENKPENPKNNENINYKILPKVDKTKKQSEAKNKIPVEKGELSKDENQTTKTSNAIKDKENSSIKSDSLYKIPSKPNTIISKLSSPNAGIITGAVLGSFTILGTTAGLSYYYRKNLKNLYLKSADKIKPSLLKSKDNIKDFYVKSIDKTKNLYFKSKNKIKDKIAKIRSKK</sequence>
<feature type="chain" id="PRO_5004277218" evidence="3">
    <location>
        <begin position="24"/>
        <end position="480"/>
    </location>
</feature>
<dbReference type="Proteomes" id="UP000001016">
    <property type="component" value="Chromosome"/>
</dbReference>
<dbReference type="InterPro" id="IPR005046">
    <property type="entry name" value="DUF285"/>
</dbReference>
<dbReference type="eggNOG" id="COG3291">
    <property type="taxonomic scope" value="Bacteria"/>
</dbReference>
<feature type="region of interest" description="Disordered" evidence="1">
    <location>
        <begin position="236"/>
        <end position="369"/>
    </location>
</feature>
<evidence type="ECO:0000313" key="5">
    <source>
        <dbReference type="Proteomes" id="UP000001016"/>
    </source>
</evidence>
<dbReference type="Pfam" id="PF03382">
    <property type="entry name" value="DUF285"/>
    <property type="match status" value="1"/>
</dbReference>
<dbReference type="STRING" id="272632.MSC_0818"/>
<accession>Q6MSF7</accession>
<feature type="signal peptide" evidence="3">
    <location>
        <begin position="1"/>
        <end position="23"/>
    </location>
</feature>
<gene>
    <name evidence="4" type="ordered locus">MSC_0818</name>
</gene>
<evidence type="ECO:0000256" key="1">
    <source>
        <dbReference type="SAM" id="MobiDB-lite"/>
    </source>
</evidence>
<dbReference type="AlphaFoldDB" id="Q6MSF7"/>
<dbReference type="NCBIfam" id="TIGR02167">
    <property type="entry name" value="Liste_lipo_26"/>
    <property type="match status" value="1"/>
</dbReference>
<keyword evidence="2" id="KW-0472">Membrane</keyword>
<dbReference type="InterPro" id="IPR011889">
    <property type="entry name" value="Liste_lipo_26"/>
</dbReference>
<organism evidence="4 5">
    <name type="scientific">Mycoplasma mycoides subsp. mycoides SC (strain CCUG 32753 / NCTC 10114 / PG1)</name>
    <dbReference type="NCBI Taxonomy" id="272632"/>
    <lineage>
        <taxon>Bacteria</taxon>
        <taxon>Bacillati</taxon>
        <taxon>Mycoplasmatota</taxon>
        <taxon>Mollicutes</taxon>
        <taxon>Mycoplasmataceae</taxon>
        <taxon>Mycoplasma</taxon>
    </lineage>
</organism>
<protein>
    <submittedName>
        <fullName evidence="4">Variable surface protein</fullName>
    </submittedName>
</protein>
<proteinExistence type="predicted"/>
<feature type="transmembrane region" description="Helical" evidence="2">
    <location>
        <begin position="397"/>
        <end position="421"/>
    </location>
</feature>
<dbReference type="HOGENOM" id="CLU_053511_0_0_14"/>
<feature type="compositionally biased region" description="Low complexity" evidence="1">
    <location>
        <begin position="240"/>
        <end position="255"/>
    </location>
</feature>
<feature type="compositionally biased region" description="Low complexity" evidence="1">
    <location>
        <begin position="263"/>
        <end position="311"/>
    </location>
</feature>